<evidence type="ECO:0000313" key="3">
    <source>
        <dbReference type="EMBL" id="RJS46108.1"/>
    </source>
</evidence>
<accession>A0A3A5H8C1</accession>
<dbReference type="RefSeq" id="WP_120060006.1">
    <property type="nucleotide sequence ID" value="NZ_QYRP01000002.1"/>
</dbReference>
<name>A0A3A5H8C1_9ACTN</name>
<dbReference type="Pfam" id="PF18915">
    <property type="entry name" value="DUF5667"/>
    <property type="match status" value="1"/>
</dbReference>
<organism evidence="3 4">
    <name type="scientific">Nocardioides cavernaquae</name>
    <dbReference type="NCBI Taxonomy" id="2321396"/>
    <lineage>
        <taxon>Bacteria</taxon>
        <taxon>Bacillati</taxon>
        <taxon>Actinomycetota</taxon>
        <taxon>Actinomycetes</taxon>
        <taxon>Propionibacteriales</taxon>
        <taxon>Nocardioidaceae</taxon>
        <taxon>Nocardioides</taxon>
    </lineage>
</organism>
<protein>
    <recommendedName>
        <fullName evidence="2">DUF5667 domain-containing protein</fullName>
    </recommendedName>
</protein>
<proteinExistence type="predicted"/>
<evidence type="ECO:0000313" key="4">
    <source>
        <dbReference type="Proteomes" id="UP000276542"/>
    </source>
</evidence>
<evidence type="ECO:0000259" key="2">
    <source>
        <dbReference type="Pfam" id="PF18915"/>
    </source>
</evidence>
<dbReference type="AlphaFoldDB" id="A0A3A5H8C1"/>
<feature type="region of interest" description="Disordered" evidence="1">
    <location>
        <begin position="307"/>
        <end position="351"/>
    </location>
</feature>
<dbReference type="InterPro" id="IPR043725">
    <property type="entry name" value="DUF5667"/>
</dbReference>
<keyword evidence="4" id="KW-1185">Reference proteome</keyword>
<dbReference type="OrthoDB" id="3402808at2"/>
<sequence length="371" mass="37721">MSPVSPARRRAEEFASLIDGRGGDSRSFSEPLDLVALLQSVPAPAPNMDYAKELRAGLMAAADTLLVPVDARLSLPVREASPRRRDRRIAVAATTLAILGGSTGVSFAAQNALPGDSLYPIKRILESARTSLSANDEARADRIMGLAEGRLDEAQALALRDSVESQAAIPTALEDFVAQASQAAETALGEFAETGDSAHVVELRDFTADSLDILAGLKALVPTEFADNFDAAVNALLSIDERTLQACPDCGGLLDIPAILLSGAAIDSASVSPRTALAPKSDDPAQAGATDPIAALLGQLPALGSLASGKPAPSTSATASTAPTGGATSGSEAPLGGVLDPHGTDSPLSDDPLGDLLNPLLGPLLGTDGLL</sequence>
<feature type="compositionally biased region" description="Low complexity" evidence="1">
    <location>
        <begin position="311"/>
        <end position="331"/>
    </location>
</feature>
<gene>
    <name evidence="3" type="ORF">D4739_07685</name>
</gene>
<comment type="caution">
    <text evidence="3">The sequence shown here is derived from an EMBL/GenBank/DDBJ whole genome shotgun (WGS) entry which is preliminary data.</text>
</comment>
<feature type="domain" description="DUF5667" evidence="2">
    <location>
        <begin position="112"/>
        <end position="214"/>
    </location>
</feature>
<reference evidence="4" key="1">
    <citation type="submission" date="2018-09" db="EMBL/GenBank/DDBJ databases">
        <authorList>
            <person name="Zhu H."/>
        </authorList>
    </citation>
    <scope>NUCLEOTIDE SEQUENCE [LARGE SCALE GENOMIC DNA]</scope>
    <source>
        <strain evidence="4">K1W22B-1</strain>
    </source>
</reference>
<evidence type="ECO:0000256" key="1">
    <source>
        <dbReference type="SAM" id="MobiDB-lite"/>
    </source>
</evidence>
<dbReference type="EMBL" id="QYRP01000002">
    <property type="protein sequence ID" value="RJS46108.1"/>
    <property type="molecule type" value="Genomic_DNA"/>
</dbReference>
<dbReference type="Proteomes" id="UP000276542">
    <property type="component" value="Unassembled WGS sequence"/>
</dbReference>